<protein>
    <submittedName>
        <fullName evidence="1">Uncharacterized protein</fullName>
    </submittedName>
</protein>
<reference evidence="1" key="1">
    <citation type="submission" date="2021-02" db="EMBL/GenBank/DDBJ databases">
        <authorList>
            <person name="Dougan E. K."/>
            <person name="Rhodes N."/>
            <person name="Thang M."/>
            <person name="Chan C."/>
        </authorList>
    </citation>
    <scope>NUCLEOTIDE SEQUENCE</scope>
</reference>
<organism evidence="1 2">
    <name type="scientific">Polarella glacialis</name>
    <name type="common">Dinoflagellate</name>
    <dbReference type="NCBI Taxonomy" id="89957"/>
    <lineage>
        <taxon>Eukaryota</taxon>
        <taxon>Sar</taxon>
        <taxon>Alveolata</taxon>
        <taxon>Dinophyceae</taxon>
        <taxon>Suessiales</taxon>
        <taxon>Suessiaceae</taxon>
        <taxon>Polarella</taxon>
    </lineage>
</organism>
<evidence type="ECO:0000313" key="2">
    <source>
        <dbReference type="Proteomes" id="UP000654075"/>
    </source>
</evidence>
<sequence length="109" mass="11851">MSLEELSMPVKWNSQAVSDLAVQLCEDVQCQCNEKVSPAILQPDRTPSYSSSGASDDPCTWPGAGQPAACPLRSSWHSLACSALQKQQAPVGLNCTRHFRTIETMGHNY</sequence>
<dbReference type="AlphaFoldDB" id="A0A813GZ77"/>
<comment type="caution">
    <text evidence="1">The sequence shown here is derived from an EMBL/GenBank/DDBJ whole genome shotgun (WGS) entry which is preliminary data.</text>
</comment>
<dbReference type="Proteomes" id="UP000654075">
    <property type="component" value="Unassembled WGS sequence"/>
</dbReference>
<keyword evidence="2" id="KW-1185">Reference proteome</keyword>
<gene>
    <name evidence="1" type="ORF">PGLA1383_LOCUS46891</name>
</gene>
<accession>A0A813GZ77</accession>
<dbReference type="EMBL" id="CAJNNV010029921">
    <property type="protein sequence ID" value="CAE8630632.1"/>
    <property type="molecule type" value="Genomic_DNA"/>
</dbReference>
<proteinExistence type="predicted"/>
<name>A0A813GZ77_POLGL</name>
<evidence type="ECO:0000313" key="1">
    <source>
        <dbReference type="EMBL" id="CAE8630632.1"/>
    </source>
</evidence>